<dbReference type="InterPro" id="IPR036953">
    <property type="entry name" value="GreA/GreB_C_sf"/>
</dbReference>
<evidence type="ECO:0000256" key="2">
    <source>
        <dbReference type="ARBA" id="ARBA00013729"/>
    </source>
</evidence>
<dbReference type="Pfam" id="PF03449">
    <property type="entry name" value="GreA_GreB_N"/>
    <property type="match status" value="1"/>
</dbReference>
<dbReference type="InterPro" id="IPR018151">
    <property type="entry name" value="TF_GreA/GreB_CS"/>
</dbReference>
<dbReference type="Pfam" id="PF01272">
    <property type="entry name" value="GreA_GreB"/>
    <property type="match status" value="1"/>
</dbReference>
<evidence type="ECO:0000256" key="1">
    <source>
        <dbReference type="ARBA" id="ARBA00008213"/>
    </source>
</evidence>
<dbReference type="HAMAP" id="MF_00105">
    <property type="entry name" value="GreA_GreB"/>
    <property type="match status" value="1"/>
</dbReference>
<evidence type="ECO:0000259" key="10">
    <source>
        <dbReference type="Pfam" id="PF01272"/>
    </source>
</evidence>
<evidence type="ECO:0000313" key="13">
    <source>
        <dbReference type="Proteomes" id="UP000051254"/>
    </source>
</evidence>
<dbReference type="GO" id="GO:0003677">
    <property type="term" value="F:DNA binding"/>
    <property type="evidence" value="ECO:0007669"/>
    <property type="project" value="UniProtKB-UniRule"/>
</dbReference>
<dbReference type="InterPro" id="IPR023459">
    <property type="entry name" value="Tscrpt_elong_fac_GreA/B_fam"/>
</dbReference>
<evidence type="ECO:0000256" key="6">
    <source>
        <dbReference type="ARBA" id="ARBA00024916"/>
    </source>
</evidence>
<dbReference type="PROSITE" id="PS00829">
    <property type="entry name" value="GREAB_1"/>
    <property type="match status" value="1"/>
</dbReference>
<dbReference type="SUPFAM" id="SSF46557">
    <property type="entry name" value="GreA transcript cleavage protein, N-terminal domain"/>
    <property type="match status" value="1"/>
</dbReference>
<keyword evidence="12" id="KW-0648">Protein biosynthesis</keyword>
<dbReference type="AlphaFoldDB" id="A0A0R0C0F4"/>
<dbReference type="FunFam" id="3.10.50.30:FF:000001">
    <property type="entry name" value="Transcription elongation factor GreA"/>
    <property type="match status" value="1"/>
</dbReference>
<evidence type="ECO:0000259" key="11">
    <source>
        <dbReference type="Pfam" id="PF03449"/>
    </source>
</evidence>
<dbReference type="Gene3D" id="1.10.287.180">
    <property type="entry name" value="Transcription elongation factor, GreA/GreB, N-terminal domain"/>
    <property type="match status" value="1"/>
</dbReference>
<dbReference type="InterPro" id="IPR006359">
    <property type="entry name" value="Tscrpt_elong_fac_GreA"/>
</dbReference>
<dbReference type="PANTHER" id="PTHR30437">
    <property type="entry name" value="TRANSCRIPTION ELONGATION FACTOR GREA"/>
    <property type="match status" value="1"/>
</dbReference>
<organism evidence="12 13">
    <name type="scientific">Stenotrophomonas koreensis</name>
    <dbReference type="NCBI Taxonomy" id="266128"/>
    <lineage>
        <taxon>Bacteria</taxon>
        <taxon>Pseudomonadati</taxon>
        <taxon>Pseudomonadota</taxon>
        <taxon>Gammaproteobacteria</taxon>
        <taxon>Lysobacterales</taxon>
        <taxon>Lysobacteraceae</taxon>
        <taxon>Stenotrophomonas</taxon>
    </lineage>
</organism>
<dbReference type="OrthoDB" id="9808774at2"/>
<feature type="domain" description="Transcription elongation factor GreA/GreB C-terminal" evidence="10">
    <location>
        <begin position="83"/>
        <end position="156"/>
    </location>
</feature>
<dbReference type="PIRSF" id="PIRSF006092">
    <property type="entry name" value="GreA_GreB"/>
    <property type="match status" value="1"/>
</dbReference>
<dbReference type="Gene3D" id="3.10.50.30">
    <property type="entry name" value="Transcription elongation factor, GreA/GreB, C-terminal domain"/>
    <property type="match status" value="1"/>
</dbReference>
<keyword evidence="13" id="KW-1185">Reference proteome</keyword>
<dbReference type="Proteomes" id="UP000051254">
    <property type="component" value="Unassembled WGS sequence"/>
</dbReference>
<protein>
    <recommendedName>
        <fullName evidence="2 8">Transcription elongation factor GreA</fullName>
    </recommendedName>
    <alternativeName>
        <fullName evidence="7 8">Transcript cleavage factor GreA</fullName>
    </alternativeName>
</protein>
<dbReference type="EMBL" id="LDJH01000006">
    <property type="protein sequence ID" value="KRG59818.1"/>
    <property type="molecule type" value="Genomic_DNA"/>
</dbReference>
<accession>A0A0R0C0F4</accession>
<reference evidence="12 13" key="1">
    <citation type="submission" date="2015-05" db="EMBL/GenBank/DDBJ databases">
        <title>Genome sequencing and analysis of members of genus Stenotrophomonas.</title>
        <authorList>
            <person name="Patil P.P."/>
            <person name="Midha S."/>
            <person name="Patil P.B."/>
        </authorList>
    </citation>
    <scope>NUCLEOTIDE SEQUENCE [LARGE SCALE GENOMIC DNA]</scope>
    <source>
        <strain evidence="12 13">DSM 17805</strain>
    </source>
</reference>
<dbReference type="SUPFAM" id="SSF54534">
    <property type="entry name" value="FKBP-like"/>
    <property type="match status" value="1"/>
</dbReference>
<keyword evidence="3 8" id="KW-0805">Transcription regulation</keyword>
<comment type="similarity">
    <text evidence="1 8 9">Belongs to the GreA/GreB family.</text>
</comment>
<sequence>MRAPITLKGAQRLREELDYLKSVKRPEIITAIAEAREHGDLKENAEYHAAREQQGFIEGRIQQLEGELSNAEVIDVSKLNVGNKVVFGATVVLADVDTDEERKYQIVGDLEADIKLGLIAISSPVARAMIGKLEGDSIVIDAPAGQREYEIVSVAYLD</sequence>
<dbReference type="InterPro" id="IPR028624">
    <property type="entry name" value="Tscrpt_elong_fac_GreA/B"/>
</dbReference>
<dbReference type="NCBIfam" id="NF001261">
    <property type="entry name" value="PRK00226.1-2"/>
    <property type="match status" value="1"/>
</dbReference>
<comment type="caution">
    <text evidence="12">The sequence shown here is derived from an EMBL/GenBank/DDBJ whole genome shotgun (WGS) entry which is preliminary data.</text>
</comment>
<dbReference type="GO" id="GO:0070063">
    <property type="term" value="F:RNA polymerase binding"/>
    <property type="evidence" value="ECO:0007669"/>
    <property type="project" value="InterPro"/>
</dbReference>
<keyword evidence="5 8" id="KW-0804">Transcription</keyword>
<dbReference type="InterPro" id="IPR036805">
    <property type="entry name" value="Tscrpt_elong_fac_GreA/B_N_sf"/>
</dbReference>
<dbReference type="PATRIC" id="fig|266128.3.peg.2607"/>
<dbReference type="PANTHER" id="PTHR30437:SF4">
    <property type="entry name" value="TRANSCRIPTION ELONGATION FACTOR GREA"/>
    <property type="match status" value="1"/>
</dbReference>
<evidence type="ECO:0000256" key="4">
    <source>
        <dbReference type="ARBA" id="ARBA00023125"/>
    </source>
</evidence>
<dbReference type="FunFam" id="1.10.287.180:FF:000001">
    <property type="entry name" value="Transcription elongation factor GreA"/>
    <property type="match status" value="1"/>
</dbReference>
<dbReference type="NCBIfam" id="NF001263">
    <property type="entry name" value="PRK00226.1-4"/>
    <property type="match status" value="1"/>
</dbReference>
<proteinExistence type="inferred from homology"/>
<keyword evidence="4 8" id="KW-0238">DNA-binding</keyword>
<dbReference type="InterPro" id="IPR022691">
    <property type="entry name" value="Tscrpt_elong_fac_GreA/B_N"/>
</dbReference>
<feature type="domain" description="Transcription elongation factor GreA/GreB N-terminal" evidence="11">
    <location>
        <begin position="4"/>
        <end position="73"/>
    </location>
</feature>
<evidence type="ECO:0000256" key="8">
    <source>
        <dbReference type="HAMAP-Rule" id="MF_00105"/>
    </source>
</evidence>
<dbReference type="NCBIfam" id="TIGR01462">
    <property type="entry name" value="greA"/>
    <property type="match status" value="1"/>
</dbReference>
<dbReference type="GO" id="GO:0032784">
    <property type="term" value="P:regulation of DNA-templated transcription elongation"/>
    <property type="evidence" value="ECO:0007669"/>
    <property type="project" value="UniProtKB-UniRule"/>
</dbReference>
<name>A0A0R0C0F4_9GAMM</name>
<dbReference type="GO" id="GO:0006354">
    <property type="term" value="P:DNA-templated transcription elongation"/>
    <property type="evidence" value="ECO:0007669"/>
    <property type="project" value="TreeGrafter"/>
</dbReference>
<dbReference type="InterPro" id="IPR001437">
    <property type="entry name" value="Tscrpt_elong_fac_GreA/B_C"/>
</dbReference>
<keyword evidence="12" id="KW-0251">Elongation factor</keyword>
<comment type="function">
    <text evidence="6 8 9">Necessary for efficient RNA polymerase transcription elongation past template-encoded arresting sites. The arresting sites in DNA have the property of trapping a certain fraction of elongating RNA polymerases that pass through, resulting in locked ternary complexes. Cleavage of the nascent transcript by cleavage factors such as GreA or GreB allows the resumption of elongation from the new 3'terminus. GreA releases sequences of 2 to 3 nucleotides.</text>
</comment>
<dbReference type="NCBIfam" id="NF001264">
    <property type="entry name" value="PRK00226.1-5"/>
    <property type="match status" value="1"/>
</dbReference>
<evidence type="ECO:0000256" key="3">
    <source>
        <dbReference type="ARBA" id="ARBA00023015"/>
    </source>
</evidence>
<dbReference type="STRING" id="266128.ABB25_04755"/>
<dbReference type="GO" id="GO:0003746">
    <property type="term" value="F:translation elongation factor activity"/>
    <property type="evidence" value="ECO:0007669"/>
    <property type="project" value="UniProtKB-KW"/>
</dbReference>
<evidence type="ECO:0000313" key="12">
    <source>
        <dbReference type="EMBL" id="KRG59818.1"/>
    </source>
</evidence>
<evidence type="ECO:0000256" key="5">
    <source>
        <dbReference type="ARBA" id="ARBA00023163"/>
    </source>
</evidence>
<gene>
    <name evidence="8 12" type="primary">greA</name>
    <name evidence="12" type="ORF">ABB25_04755</name>
</gene>
<evidence type="ECO:0000256" key="7">
    <source>
        <dbReference type="ARBA" id="ARBA00030776"/>
    </source>
</evidence>
<evidence type="ECO:0000256" key="9">
    <source>
        <dbReference type="RuleBase" id="RU000556"/>
    </source>
</evidence>